<dbReference type="Gene3D" id="3.40.190.10">
    <property type="entry name" value="Periplasmic binding protein-like II"/>
    <property type="match status" value="1"/>
</dbReference>
<accession>A0ABY6GEY4</accession>
<keyword evidence="2" id="KW-0732">Signal</keyword>
<dbReference type="Pfam" id="PF03401">
    <property type="entry name" value="TctC"/>
    <property type="match status" value="1"/>
</dbReference>
<feature type="chain" id="PRO_5046289469" evidence="2">
    <location>
        <begin position="26"/>
        <end position="325"/>
    </location>
</feature>
<dbReference type="RefSeq" id="WP_231044785.1">
    <property type="nucleotide sequence ID" value="NZ_CP106882.1"/>
</dbReference>
<reference evidence="3" key="1">
    <citation type="submission" date="2022-09" db="EMBL/GenBank/DDBJ databases">
        <title>The complete genome of Acidovorax sp. 5MLIR.</title>
        <authorList>
            <person name="Liu L."/>
            <person name="Yue J."/>
            <person name="Yang F."/>
            <person name="Yuan J."/>
            <person name="Li L."/>
        </authorList>
    </citation>
    <scope>NUCLEOTIDE SEQUENCE</scope>
    <source>
        <strain evidence="3">5MLIR</strain>
        <plasmid evidence="3">unnamed1</plasmid>
    </source>
</reference>
<dbReference type="InterPro" id="IPR005064">
    <property type="entry name" value="BUG"/>
</dbReference>
<protein>
    <submittedName>
        <fullName evidence="3">Tripartite tricarboxylate transporter substrate binding protein</fullName>
    </submittedName>
</protein>
<dbReference type="InterPro" id="IPR006311">
    <property type="entry name" value="TAT_signal"/>
</dbReference>
<dbReference type="CDD" id="cd07012">
    <property type="entry name" value="PBP2_Bug_TTT"/>
    <property type="match status" value="1"/>
</dbReference>
<dbReference type="SUPFAM" id="SSF53850">
    <property type="entry name" value="Periplasmic binding protein-like II"/>
    <property type="match status" value="1"/>
</dbReference>
<sequence length="325" mass="33661">MPTSRFTRRCALALAAVLTCSLAAAQDGWPARAITLVNPYAAGGPADNLARTLARQLESRLKTPVIVENKAGGGATIGTGAVARAKPDGHTLLISTSAGHVVTPLMQKIPYDGVADFDFIGVVANQPNVLVANPALKAGSVAELLALAKKEPGALNYASAGTGGATHLGGVMLQQRAGIQLTHVPYAGAAPALKEVLGGQVQLGMLNLAAVLPFVKEGRLKALAYSSRQRSELLPEVPTLAEAGIANAESSTWYTLSAPRGTPAPVLQKLAQALDATLADESFRQFLLSQGSERMVLSPAATTAFVREDRRQMAQLLGAMGSLAK</sequence>
<keyword evidence="3" id="KW-0614">Plasmid</keyword>
<geneLocation type="plasmid" evidence="3 4">
    <name>unnamed1</name>
</geneLocation>
<dbReference type="InterPro" id="IPR042100">
    <property type="entry name" value="Bug_dom1"/>
</dbReference>
<dbReference type="PIRSF" id="PIRSF017082">
    <property type="entry name" value="YflP"/>
    <property type="match status" value="1"/>
</dbReference>
<dbReference type="PANTHER" id="PTHR42928:SF5">
    <property type="entry name" value="BLR1237 PROTEIN"/>
    <property type="match status" value="1"/>
</dbReference>
<gene>
    <name evidence="3" type="ORF">M9799_19540</name>
</gene>
<name>A0ABY6GEY4_9BURK</name>
<proteinExistence type="inferred from homology"/>
<dbReference type="Gene3D" id="3.40.190.150">
    <property type="entry name" value="Bordetella uptake gene, domain 1"/>
    <property type="match status" value="1"/>
</dbReference>
<dbReference type="EMBL" id="CP106882">
    <property type="protein sequence ID" value="UYG53559.1"/>
    <property type="molecule type" value="Genomic_DNA"/>
</dbReference>
<evidence type="ECO:0000256" key="2">
    <source>
        <dbReference type="SAM" id="SignalP"/>
    </source>
</evidence>
<keyword evidence="4" id="KW-1185">Reference proteome</keyword>
<dbReference type="PROSITE" id="PS51318">
    <property type="entry name" value="TAT"/>
    <property type="match status" value="1"/>
</dbReference>
<evidence type="ECO:0000256" key="1">
    <source>
        <dbReference type="ARBA" id="ARBA00006987"/>
    </source>
</evidence>
<comment type="similarity">
    <text evidence="1">Belongs to the UPF0065 (bug) family.</text>
</comment>
<organism evidence="3 4">
    <name type="scientific">Comamonas endophytica</name>
    <dbReference type="NCBI Taxonomy" id="2949090"/>
    <lineage>
        <taxon>Bacteria</taxon>
        <taxon>Pseudomonadati</taxon>
        <taxon>Pseudomonadota</taxon>
        <taxon>Betaproteobacteria</taxon>
        <taxon>Burkholderiales</taxon>
        <taxon>Comamonadaceae</taxon>
        <taxon>Comamonas</taxon>
    </lineage>
</organism>
<feature type="signal peptide" evidence="2">
    <location>
        <begin position="1"/>
        <end position="25"/>
    </location>
</feature>
<dbReference type="PANTHER" id="PTHR42928">
    <property type="entry name" value="TRICARBOXYLATE-BINDING PROTEIN"/>
    <property type="match status" value="1"/>
</dbReference>
<evidence type="ECO:0000313" key="3">
    <source>
        <dbReference type="EMBL" id="UYG53559.1"/>
    </source>
</evidence>
<dbReference type="Proteomes" id="UP001162800">
    <property type="component" value="Plasmid unnamed1"/>
</dbReference>
<evidence type="ECO:0000313" key="4">
    <source>
        <dbReference type="Proteomes" id="UP001162800"/>
    </source>
</evidence>